<comment type="cofactor">
    <cofactor evidence="1 8">
        <name>heme</name>
        <dbReference type="ChEBI" id="CHEBI:30413"/>
    </cofactor>
</comment>
<proteinExistence type="inferred from homology"/>
<comment type="similarity">
    <text evidence="2 9">Belongs to the cytochrome P450 family.</text>
</comment>
<accession>A0AAE1E8N8</accession>
<evidence type="ECO:0008006" key="12">
    <source>
        <dbReference type="Google" id="ProtNLM"/>
    </source>
</evidence>
<sequence>MMTLRSLTVNKSVPFLKRFYTTCFRIWSAPSERYQYSALPSLTCLKPTLCLLTCSKRPARHVFSCSNGSLLWSHKGFHRNVVTSSSHIAQQVKEFKDVPGPEGLSQWPVIGTVLNFKPFTNYTVWTLHLFFSSLIDQYGPIVRFQFAGPTVLLSDPRDAEILFQNEGRYPNRPPIDLGDLYCKRNNLHGGFNELQGEDWYALRSPANKRLLKPGSATHYLEQQNEVAKDLVGVLKKGPLSAEELADTFFKYASESIAVVCFNARLGFLEPPSRRSADTERFSQASLKHFQLLMHSVTGESVAHRFYRNKTYREFEDTCNVMNEITDKYLHKAIAEVQFKKQEKSFDPNEPNLLYSFLSDSTLNYSRIKVIMNNLYNGGTDSTAKNLMVLLFNLARNQDKQQKLYEEIQTVLGPEQPLTKDALAIMPYLKACLRESFRLINPTALSALRVLHHDTVIRGYRIPSGVAVAYSTHKSSRENFVDPERYVPERWLRGPKQRREEESHILANIPFGYGARGCLGRWFAEQEIYLATVKILQNLQVHVHPDSQNTKFGYAIFVEPDKPIQFLFTRRETADKTCVR</sequence>
<dbReference type="GO" id="GO:0005506">
    <property type="term" value="F:iron ion binding"/>
    <property type="evidence" value="ECO:0007669"/>
    <property type="project" value="InterPro"/>
</dbReference>
<keyword evidence="4 8" id="KW-0479">Metal-binding</keyword>
<protein>
    <recommendedName>
        <fullName evidence="12">Cytochrome P450</fullName>
    </recommendedName>
</protein>
<evidence type="ECO:0000256" key="4">
    <source>
        <dbReference type="ARBA" id="ARBA00022723"/>
    </source>
</evidence>
<dbReference type="Proteomes" id="UP001283361">
    <property type="component" value="Unassembled WGS sequence"/>
</dbReference>
<dbReference type="PRINTS" id="PR00463">
    <property type="entry name" value="EP450I"/>
</dbReference>
<dbReference type="GO" id="GO:0020037">
    <property type="term" value="F:heme binding"/>
    <property type="evidence" value="ECO:0007669"/>
    <property type="project" value="InterPro"/>
</dbReference>
<evidence type="ECO:0000313" key="10">
    <source>
        <dbReference type="EMBL" id="KAK3798077.1"/>
    </source>
</evidence>
<name>A0AAE1E8N8_9GAST</name>
<feature type="binding site" description="axial binding residue" evidence="8">
    <location>
        <position position="517"/>
    </location>
    <ligand>
        <name>heme</name>
        <dbReference type="ChEBI" id="CHEBI:30413"/>
    </ligand>
    <ligandPart>
        <name>Fe</name>
        <dbReference type="ChEBI" id="CHEBI:18248"/>
    </ligandPart>
</feature>
<keyword evidence="7 9" id="KW-0503">Monooxygenase</keyword>
<evidence type="ECO:0000256" key="6">
    <source>
        <dbReference type="ARBA" id="ARBA00023004"/>
    </source>
</evidence>
<dbReference type="Gene3D" id="1.10.630.10">
    <property type="entry name" value="Cytochrome P450"/>
    <property type="match status" value="1"/>
</dbReference>
<keyword evidence="3 8" id="KW-0349">Heme</keyword>
<evidence type="ECO:0000256" key="7">
    <source>
        <dbReference type="ARBA" id="ARBA00023033"/>
    </source>
</evidence>
<dbReference type="GO" id="GO:0016705">
    <property type="term" value="F:oxidoreductase activity, acting on paired donors, with incorporation or reduction of molecular oxygen"/>
    <property type="evidence" value="ECO:0007669"/>
    <property type="project" value="InterPro"/>
</dbReference>
<evidence type="ECO:0000256" key="8">
    <source>
        <dbReference type="PIRSR" id="PIRSR602401-1"/>
    </source>
</evidence>
<dbReference type="PANTHER" id="PTHR24279">
    <property type="entry name" value="CYTOCHROME P450"/>
    <property type="match status" value="1"/>
</dbReference>
<dbReference type="InterPro" id="IPR017972">
    <property type="entry name" value="Cyt_P450_CS"/>
</dbReference>
<dbReference type="Pfam" id="PF00067">
    <property type="entry name" value="p450"/>
    <property type="match status" value="1"/>
</dbReference>
<evidence type="ECO:0000256" key="5">
    <source>
        <dbReference type="ARBA" id="ARBA00023002"/>
    </source>
</evidence>
<evidence type="ECO:0000256" key="1">
    <source>
        <dbReference type="ARBA" id="ARBA00001971"/>
    </source>
</evidence>
<evidence type="ECO:0000256" key="9">
    <source>
        <dbReference type="RuleBase" id="RU000461"/>
    </source>
</evidence>
<dbReference type="InterPro" id="IPR036396">
    <property type="entry name" value="Cyt_P450_sf"/>
</dbReference>
<dbReference type="InterPro" id="IPR001128">
    <property type="entry name" value="Cyt_P450"/>
</dbReference>
<dbReference type="EMBL" id="JAWDGP010000724">
    <property type="protein sequence ID" value="KAK3798077.1"/>
    <property type="molecule type" value="Genomic_DNA"/>
</dbReference>
<dbReference type="GO" id="GO:0004497">
    <property type="term" value="F:monooxygenase activity"/>
    <property type="evidence" value="ECO:0007669"/>
    <property type="project" value="UniProtKB-KW"/>
</dbReference>
<dbReference type="CDD" id="cd11054">
    <property type="entry name" value="CYP24A1-like"/>
    <property type="match status" value="1"/>
</dbReference>
<dbReference type="InterPro" id="IPR050479">
    <property type="entry name" value="CYP11_CYP27_families"/>
</dbReference>
<gene>
    <name evidence="10" type="ORF">RRG08_034633</name>
</gene>
<dbReference type="PROSITE" id="PS00086">
    <property type="entry name" value="CYTOCHROME_P450"/>
    <property type="match status" value="1"/>
</dbReference>
<dbReference type="AlphaFoldDB" id="A0AAE1E8N8"/>
<dbReference type="PRINTS" id="PR00385">
    <property type="entry name" value="P450"/>
</dbReference>
<evidence type="ECO:0000256" key="3">
    <source>
        <dbReference type="ARBA" id="ARBA00022617"/>
    </source>
</evidence>
<evidence type="ECO:0000313" key="11">
    <source>
        <dbReference type="Proteomes" id="UP001283361"/>
    </source>
</evidence>
<organism evidence="10 11">
    <name type="scientific">Elysia crispata</name>
    <name type="common">lettuce slug</name>
    <dbReference type="NCBI Taxonomy" id="231223"/>
    <lineage>
        <taxon>Eukaryota</taxon>
        <taxon>Metazoa</taxon>
        <taxon>Spiralia</taxon>
        <taxon>Lophotrochozoa</taxon>
        <taxon>Mollusca</taxon>
        <taxon>Gastropoda</taxon>
        <taxon>Heterobranchia</taxon>
        <taxon>Euthyneura</taxon>
        <taxon>Panpulmonata</taxon>
        <taxon>Sacoglossa</taxon>
        <taxon>Placobranchoidea</taxon>
        <taxon>Plakobranchidae</taxon>
        <taxon>Elysia</taxon>
    </lineage>
</organism>
<reference evidence="10" key="1">
    <citation type="journal article" date="2023" name="G3 (Bethesda)">
        <title>A reference genome for the long-term kleptoplast-retaining sea slug Elysia crispata morphotype clarki.</title>
        <authorList>
            <person name="Eastman K.E."/>
            <person name="Pendleton A.L."/>
            <person name="Shaikh M.A."/>
            <person name="Suttiyut T."/>
            <person name="Ogas R."/>
            <person name="Tomko P."/>
            <person name="Gavelis G."/>
            <person name="Widhalm J.R."/>
            <person name="Wisecaver J.H."/>
        </authorList>
    </citation>
    <scope>NUCLEOTIDE SEQUENCE</scope>
    <source>
        <strain evidence="10">ECLA1</strain>
    </source>
</reference>
<dbReference type="InterPro" id="IPR002401">
    <property type="entry name" value="Cyt_P450_E_grp-I"/>
</dbReference>
<comment type="caution">
    <text evidence="10">The sequence shown here is derived from an EMBL/GenBank/DDBJ whole genome shotgun (WGS) entry which is preliminary data.</text>
</comment>
<keyword evidence="6 8" id="KW-0408">Iron</keyword>
<evidence type="ECO:0000256" key="2">
    <source>
        <dbReference type="ARBA" id="ARBA00010617"/>
    </source>
</evidence>
<keyword evidence="11" id="KW-1185">Reference proteome</keyword>
<keyword evidence="5 9" id="KW-0560">Oxidoreductase</keyword>
<dbReference type="PANTHER" id="PTHR24279:SF120">
    <property type="entry name" value="CYTOCHROME P450"/>
    <property type="match status" value="1"/>
</dbReference>
<dbReference type="SUPFAM" id="SSF48264">
    <property type="entry name" value="Cytochrome P450"/>
    <property type="match status" value="1"/>
</dbReference>